<protein>
    <submittedName>
        <fullName evidence="2">Uncharacterized protein</fullName>
    </submittedName>
</protein>
<dbReference type="Proteomes" id="UP000825729">
    <property type="component" value="Unassembled WGS sequence"/>
</dbReference>
<feature type="region of interest" description="Disordered" evidence="1">
    <location>
        <begin position="38"/>
        <end position="64"/>
    </location>
</feature>
<reference evidence="2 3" key="1">
    <citation type="submission" date="2021-07" db="EMBL/GenBank/DDBJ databases">
        <title>The Aristolochia fimbriata genome: insights into angiosperm evolution, floral development and chemical biosynthesis.</title>
        <authorList>
            <person name="Jiao Y."/>
        </authorList>
    </citation>
    <scope>NUCLEOTIDE SEQUENCE [LARGE SCALE GENOMIC DNA]</scope>
    <source>
        <strain evidence="2">IBCAS-2021</strain>
        <tissue evidence="2">Leaf</tissue>
    </source>
</reference>
<name>A0AAV7F325_ARIFI</name>
<comment type="caution">
    <text evidence="2">The sequence shown here is derived from an EMBL/GenBank/DDBJ whole genome shotgun (WGS) entry which is preliminary data.</text>
</comment>
<evidence type="ECO:0000313" key="3">
    <source>
        <dbReference type="Proteomes" id="UP000825729"/>
    </source>
</evidence>
<evidence type="ECO:0000313" key="2">
    <source>
        <dbReference type="EMBL" id="KAG9455428.1"/>
    </source>
</evidence>
<keyword evidence="3" id="KW-1185">Reference proteome</keyword>
<sequence length="131" mass="13786">MEGVPLSTLIDQLVGVTKFICKRGRAFNGGRQAGRPLGEGACPCDRDGRKGGRMRGPGGGAGAEDCLGRGGRLLIPFTAPPPEQTRPLKGCSQRGRPSPSIIAFLGSAASTALSLLCPQPNYYCCKSKRRR</sequence>
<proteinExistence type="predicted"/>
<dbReference type="EMBL" id="JAINDJ010000003">
    <property type="protein sequence ID" value="KAG9455428.1"/>
    <property type="molecule type" value="Genomic_DNA"/>
</dbReference>
<evidence type="ECO:0000256" key="1">
    <source>
        <dbReference type="SAM" id="MobiDB-lite"/>
    </source>
</evidence>
<accession>A0AAV7F325</accession>
<dbReference type="AlphaFoldDB" id="A0AAV7F325"/>
<organism evidence="2 3">
    <name type="scientific">Aristolochia fimbriata</name>
    <name type="common">White veined hardy Dutchman's pipe vine</name>
    <dbReference type="NCBI Taxonomy" id="158543"/>
    <lineage>
        <taxon>Eukaryota</taxon>
        <taxon>Viridiplantae</taxon>
        <taxon>Streptophyta</taxon>
        <taxon>Embryophyta</taxon>
        <taxon>Tracheophyta</taxon>
        <taxon>Spermatophyta</taxon>
        <taxon>Magnoliopsida</taxon>
        <taxon>Magnoliidae</taxon>
        <taxon>Piperales</taxon>
        <taxon>Aristolochiaceae</taxon>
        <taxon>Aristolochia</taxon>
    </lineage>
</organism>
<gene>
    <name evidence="2" type="ORF">H6P81_008332</name>
</gene>